<reference evidence="1" key="1">
    <citation type="submission" date="2019-12" db="EMBL/GenBank/DDBJ databases">
        <title>An insight into the sialome of adult female Ixodes ricinus ticks feeding for 6 days.</title>
        <authorList>
            <person name="Perner J."/>
            <person name="Ribeiro J.M.C."/>
        </authorList>
    </citation>
    <scope>NUCLEOTIDE SEQUENCE</scope>
    <source>
        <strain evidence="1">Semi-engorged</strain>
        <tissue evidence="1">Salivary glands</tissue>
    </source>
</reference>
<evidence type="ECO:0000313" key="1">
    <source>
        <dbReference type="EMBL" id="MXU90566.1"/>
    </source>
</evidence>
<name>A0A6B0ULM3_IXORI</name>
<protein>
    <submittedName>
        <fullName evidence="1">Putative secreted protein</fullName>
    </submittedName>
</protein>
<dbReference type="AlphaFoldDB" id="A0A6B0ULM3"/>
<sequence>MWATSTERTLSISFFSVGSCVSASSSAEVFPPGFFVFCLSSEPASSDGSCGLYALASSSRDPATLSGTSPSFSPVETPGVTSWLGVFISSVSGALKVPIPLKTSSGELLSSGFPKM</sequence>
<dbReference type="EMBL" id="GIFC01008483">
    <property type="protein sequence ID" value="MXU90566.1"/>
    <property type="molecule type" value="Transcribed_RNA"/>
</dbReference>
<accession>A0A6B0ULM3</accession>
<proteinExistence type="predicted"/>
<organism evidence="1">
    <name type="scientific">Ixodes ricinus</name>
    <name type="common">Common tick</name>
    <name type="synonym">Acarus ricinus</name>
    <dbReference type="NCBI Taxonomy" id="34613"/>
    <lineage>
        <taxon>Eukaryota</taxon>
        <taxon>Metazoa</taxon>
        <taxon>Ecdysozoa</taxon>
        <taxon>Arthropoda</taxon>
        <taxon>Chelicerata</taxon>
        <taxon>Arachnida</taxon>
        <taxon>Acari</taxon>
        <taxon>Parasitiformes</taxon>
        <taxon>Ixodida</taxon>
        <taxon>Ixodoidea</taxon>
        <taxon>Ixodidae</taxon>
        <taxon>Ixodinae</taxon>
        <taxon>Ixodes</taxon>
    </lineage>
</organism>